<feature type="domain" description="Flagellin C-terminal" evidence="5">
    <location>
        <begin position="257"/>
        <end position="335"/>
    </location>
</feature>
<evidence type="ECO:0000256" key="1">
    <source>
        <dbReference type="ARBA" id="ARBA00005709"/>
    </source>
</evidence>
<dbReference type="AlphaFoldDB" id="A0A1M7T613"/>
<feature type="domain" description="Flagellin N-terminal" evidence="4">
    <location>
        <begin position="6"/>
        <end position="141"/>
    </location>
</feature>
<organism evidence="6 7">
    <name type="scientific">Oceanicella actignis</name>
    <dbReference type="NCBI Taxonomy" id="1189325"/>
    <lineage>
        <taxon>Bacteria</taxon>
        <taxon>Pseudomonadati</taxon>
        <taxon>Pseudomonadota</taxon>
        <taxon>Alphaproteobacteria</taxon>
        <taxon>Rhodobacterales</taxon>
        <taxon>Paracoccaceae</taxon>
        <taxon>Oceanicella</taxon>
    </lineage>
</organism>
<keyword evidence="2 3" id="KW-0975">Bacterial flagellum</keyword>
<evidence type="ECO:0000313" key="7">
    <source>
        <dbReference type="Proteomes" id="UP000184066"/>
    </source>
</evidence>
<name>A0A1M7T613_9RHOB</name>
<dbReference type="InterPro" id="IPR001029">
    <property type="entry name" value="Flagellin_N"/>
</dbReference>
<evidence type="ECO:0000259" key="4">
    <source>
        <dbReference type="Pfam" id="PF00669"/>
    </source>
</evidence>
<sequence length="336" mass="35116">MKFSAISDLFAHRQTQMFTSRVSEKMRVSAKELSTGLRADQLAASGGDVSRLHAIDAELTRMGGYGDAISAARGRLDATQVALETIRTAGEAIGIDLLSEVKLQDLQGALAHAADARAAFESVVATLNASYGGRALFAGAQADGPALLDADAILSAVTALTAPEITLTGVQAQIDGYFLAAGGGFETSAYLGSGADASDVEVAPSERIAFDVRADADAFRKLLAGLATAVVATEGHFTGGDAMVLPLLQDAAERAMGAMGDLDDIRLTVGVRQERVERAADLVAGRKSALELARTSILGKDQYEAASEFQALESQLDAAFTVAVRMSNMRLVNYLR</sequence>
<dbReference type="InterPro" id="IPR046358">
    <property type="entry name" value="Flagellin_C"/>
</dbReference>
<protein>
    <recommendedName>
        <fullName evidence="3">Flagellin</fullName>
    </recommendedName>
</protein>
<dbReference type="Pfam" id="PF00700">
    <property type="entry name" value="Flagellin_C"/>
    <property type="match status" value="1"/>
</dbReference>
<dbReference type="Proteomes" id="UP000184066">
    <property type="component" value="Unassembled WGS sequence"/>
</dbReference>
<comment type="similarity">
    <text evidence="1 3">Belongs to the bacterial flagellin family.</text>
</comment>
<accession>A0A1M7T613</accession>
<dbReference type="Gene3D" id="1.20.1330.10">
    <property type="entry name" value="f41 fragment of flagellin, N-terminal domain"/>
    <property type="match status" value="1"/>
</dbReference>
<evidence type="ECO:0000256" key="2">
    <source>
        <dbReference type="ARBA" id="ARBA00023143"/>
    </source>
</evidence>
<comment type="function">
    <text evidence="3">Flagellin is the subunit protein which polymerizes to form the filaments of bacterial flagella.</text>
</comment>
<dbReference type="Pfam" id="PF00669">
    <property type="entry name" value="Flagellin_N"/>
    <property type="match status" value="1"/>
</dbReference>
<dbReference type="SUPFAM" id="SSF64518">
    <property type="entry name" value="Phase 1 flagellin"/>
    <property type="match status" value="1"/>
</dbReference>
<evidence type="ECO:0000256" key="3">
    <source>
        <dbReference type="RuleBase" id="RU362073"/>
    </source>
</evidence>
<evidence type="ECO:0000313" key="6">
    <source>
        <dbReference type="EMBL" id="SHN66180.1"/>
    </source>
</evidence>
<keyword evidence="3" id="KW-0964">Secreted</keyword>
<gene>
    <name evidence="6" type="ORF">SAMN05216200_104220</name>
</gene>
<dbReference type="GO" id="GO:0005198">
    <property type="term" value="F:structural molecule activity"/>
    <property type="evidence" value="ECO:0007669"/>
    <property type="project" value="UniProtKB-UniRule"/>
</dbReference>
<comment type="subcellular location">
    <subcellularLocation>
        <location evidence="3">Secreted</location>
    </subcellularLocation>
    <subcellularLocation>
        <location evidence="3">Bacterial flagellum</location>
    </subcellularLocation>
</comment>
<dbReference type="GO" id="GO:0009288">
    <property type="term" value="C:bacterial-type flagellum"/>
    <property type="evidence" value="ECO:0007669"/>
    <property type="project" value="UniProtKB-SubCell"/>
</dbReference>
<proteinExistence type="inferred from homology"/>
<evidence type="ECO:0000259" key="5">
    <source>
        <dbReference type="Pfam" id="PF00700"/>
    </source>
</evidence>
<keyword evidence="6" id="KW-0966">Cell projection</keyword>
<keyword evidence="7" id="KW-1185">Reference proteome</keyword>
<dbReference type="STRING" id="1189325.SAMN04488119_104220"/>
<dbReference type="GO" id="GO:0005576">
    <property type="term" value="C:extracellular region"/>
    <property type="evidence" value="ECO:0007669"/>
    <property type="project" value="UniProtKB-SubCell"/>
</dbReference>
<keyword evidence="6" id="KW-0282">Flagellum</keyword>
<dbReference type="OrthoDB" id="7312911at2"/>
<reference evidence="6 7" key="1">
    <citation type="submission" date="2016-12" db="EMBL/GenBank/DDBJ databases">
        <authorList>
            <person name="Song W.-J."/>
            <person name="Kurnit D.M."/>
        </authorList>
    </citation>
    <scope>NUCLEOTIDE SEQUENCE [LARGE SCALE GENOMIC DNA]</scope>
    <source>
        <strain evidence="6 7">CGMCC 1.10808</strain>
    </source>
</reference>
<keyword evidence="6" id="KW-0969">Cilium</keyword>
<dbReference type="EMBL" id="FRDL01000004">
    <property type="protein sequence ID" value="SHN66180.1"/>
    <property type="molecule type" value="Genomic_DNA"/>
</dbReference>
<dbReference type="RefSeq" id="WP_072747171.1">
    <property type="nucleotide sequence ID" value="NZ_FOHL01000004.1"/>
</dbReference>